<proteinExistence type="inferred from homology"/>
<gene>
    <name evidence="8" type="ORF">CNEB1095_LOCUS43</name>
</gene>
<comment type="subcellular location">
    <subcellularLocation>
        <location evidence="1">Membrane</location>
    </subcellularLocation>
</comment>
<dbReference type="InterPro" id="IPR002628">
    <property type="entry name" value="PsbO"/>
</dbReference>
<evidence type="ECO:0000256" key="4">
    <source>
        <dbReference type="ARBA" id="ARBA00023078"/>
    </source>
</evidence>
<dbReference type="SUPFAM" id="SSF56925">
    <property type="entry name" value="OMPA-like"/>
    <property type="match status" value="1"/>
</dbReference>
<dbReference type="PANTHER" id="PTHR34058">
    <property type="entry name" value="OXYGEN-EVOLVING ENHANCER PROTEIN 1-2, CHLOROPLASTIC"/>
    <property type="match status" value="1"/>
</dbReference>
<keyword evidence="3" id="KW-0602">Photosynthesis</keyword>
<evidence type="ECO:0000313" key="8">
    <source>
        <dbReference type="EMBL" id="CAD8712718.1"/>
    </source>
</evidence>
<keyword evidence="4" id="KW-0793">Thylakoid</keyword>
<name>A0A7S0SQQ0_9STRA</name>
<dbReference type="Gene3D" id="2.40.160.30">
    <property type="entry name" value="Photosystem II, cytochrome c-550 precursor"/>
    <property type="match status" value="1"/>
</dbReference>
<feature type="signal peptide" evidence="7">
    <location>
        <begin position="1"/>
        <end position="18"/>
    </location>
</feature>
<keyword evidence="7" id="KW-0732">Signal</keyword>
<evidence type="ECO:0000256" key="5">
    <source>
        <dbReference type="ARBA" id="ARBA00023136"/>
    </source>
</evidence>
<dbReference type="Gene3D" id="3.30.2050.10">
    <property type="entry name" value="photosynthetic oxygen evolving center domain"/>
    <property type="match status" value="1"/>
</dbReference>
<dbReference type="Pfam" id="PF01716">
    <property type="entry name" value="MSP"/>
    <property type="match status" value="1"/>
</dbReference>
<evidence type="ECO:0000256" key="1">
    <source>
        <dbReference type="ARBA" id="ARBA00004370"/>
    </source>
</evidence>
<dbReference type="InterPro" id="IPR011250">
    <property type="entry name" value="OMP/PagP_B-barrel"/>
</dbReference>
<dbReference type="EMBL" id="HBFD01000063">
    <property type="protein sequence ID" value="CAD8712718.1"/>
    <property type="molecule type" value="Transcribed_RNA"/>
</dbReference>
<accession>A0A7S0SQQ0</accession>
<keyword evidence="6" id="KW-0604">Photosystem II</keyword>
<evidence type="ECO:0000256" key="6">
    <source>
        <dbReference type="ARBA" id="ARBA00023276"/>
    </source>
</evidence>
<dbReference type="AlphaFoldDB" id="A0A7S0SQQ0"/>
<comment type="similarity">
    <text evidence="2">Belongs to the PsbO family.</text>
</comment>
<evidence type="ECO:0000256" key="7">
    <source>
        <dbReference type="SAM" id="SignalP"/>
    </source>
</evidence>
<evidence type="ECO:0000256" key="2">
    <source>
        <dbReference type="ARBA" id="ARBA00009838"/>
    </source>
</evidence>
<protein>
    <submittedName>
        <fullName evidence="8">Uncharacterized protein</fullName>
    </submittedName>
</protein>
<sequence>MMFLRFTIALVCCAIVTSFQAKLQMKFEMPTFKKVVTAAIAGVLATSGFNLPSEAITKDQINSLNYLQVKGTGLANRCPEVKSSGAKTIELSSGKKYKITDFCIEPTVFQVEDVVGIKKGEEVKEFVNTKLMTRQTYTLDGISGTVEVKDGKAVFTEEDGIDYAATTVQLPGGARVPFLFSVKNLVAKGTGATLKDGLELGGSFTVPSYRSGLFLDPKGRGMTVGYDFAHALAGRQTGTEEDELFNENNKEFDVFKGEIQLAVKDVNPDDGEFAGVYVSTQPSDTDLGGKEPKQILTKGIFYGHIEAL</sequence>
<dbReference type="GO" id="GO:0010207">
    <property type="term" value="P:photosystem II assembly"/>
    <property type="evidence" value="ECO:0007669"/>
    <property type="project" value="InterPro"/>
</dbReference>
<reference evidence="8" key="1">
    <citation type="submission" date="2021-01" db="EMBL/GenBank/DDBJ databases">
        <authorList>
            <person name="Corre E."/>
            <person name="Pelletier E."/>
            <person name="Niang G."/>
            <person name="Scheremetjew M."/>
            <person name="Finn R."/>
            <person name="Kale V."/>
            <person name="Holt S."/>
            <person name="Cochrane G."/>
            <person name="Meng A."/>
            <person name="Brown T."/>
            <person name="Cohen L."/>
        </authorList>
    </citation>
    <scope>NUCLEOTIDE SEQUENCE</scope>
    <source>
        <strain evidence="8">UTEXLB2642</strain>
    </source>
</reference>
<feature type="chain" id="PRO_5031278631" evidence="7">
    <location>
        <begin position="19"/>
        <end position="308"/>
    </location>
</feature>
<dbReference type="GO" id="GO:0042549">
    <property type="term" value="P:photosystem II stabilization"/>
    <property type="evidence" value="ECO:0007669"/>
    <property type="project" value="InterPro"/>
</dbReference>
<evidence type="ECO:0000256" key="3">
    <source>
        <dbReference type="ARBA" id="ARBA00022531"/>
    </source>
</evidence>
<dbReference type="GO" id="GO:0009523">
    <property type="term" value="C:photosystem II"/>
    <property type="evidence" value="ECO:0007669"/>
    <property type="project" value="UniProtKB-KW"/>
</dbReference>
<keyword evidence="5" id="KW-0472">Membrane</keyword>
<organism evidence="8">
    <name type="scientific">Chromulina nebulosa</name>
    <dbReference type="NCBI Taxonomy" id="96789"/>
    <lineage>
        <taxon>Eukaryota</taxon>
        <taxon>Sar</taxon>
        <taxon>Stramenopiles</taxon>
        <taxon>Ochrophyta</taxon>
        <taxon>Chrysophyceae</taxon>
        <taxon>Chromulinales</taxon>
        <taxon>Chromulinaceae</taxon>
        <taxon>Chromulina</taxon>
    </lineage>
</organism>